<dbReference type="PANTHER" id="PTHR40370:SF1">
    <property type="entry name" value="DUF3074 DOMAIN-CONTAINING PROTEIN"/>
    <property type="match status" value="1"/>
</dbReference>
<dbReference type="AlphaFoldDB" id="A0A9P4HGW3"/>
<feature type="domain" description="DUF3074" evidence="1">
    <location>
        <begin position="106"/>
        <end position="340"/>
    </location>
</feature>
<protein>
    <recommendedName>
        <fullName evidence="1">DUF3074 domain-containing protein</fullName>
    </recommendedName>
</protein>
<dbReference type="Pfam" id="PF11274">
    <property type="entry name" value="DUF3074"/>
    <property type="match status" value="1"/>
</dbReference>
<feature type="non-terminal residue" evidence="2">
    <location>
        <position position="344"/>
    </location>
</feature>
<reference evidence="2" key="1">
    <citation type="journal article" date="2020" name="Stud. Mycol.">
        <title>101 Dothideomycetes genomes: a test case for predicting lifestyles and emergence of pathogens.</title>
        <authorList>
            <person name="Haridas S."/>
            <person name="Albert R."/>
            <person name="Binder M."/>
            <person name="Bloem J."/>
            <person name="Labutti K."/>
            <person name="Salamov A."/>
            <person name="Andreopoulos B."/>
            <person name="Baker S."/>
            <person name="Barry K."/>
            <person name="Bills G."/>
            <person name="Bluhm B."/>
            <person name="Cannon C."/>
            <person name="Castanera R."/>
            <person name="Culley D."/>
            <person name="Daum C."/>
            <person name="Ezra D."/>
            <person name="Gonzalez J."/>
            <person name="Henrissat B."/>
            <person name="Kuo A."/>
            <person name="Liang C."/>
            <person name="Lipzen A."/>
            <person name="Lutzoni F."/>
            <person name="Magnuson J."/>
            <person name="Mondo S."/>
            <person name="Nolan M."/>
            <person name="Ohm R."/>
            <person name="Pangilinan J."/>
            <person name="Park H.-J."/>
            <person name="Ramirez L."/>
            <person name="Alfaro M."/>
            <person name="Sun H."/>
            <person name="Tritt A."/>
            <person name="Yoshinaga Y."/>
            <person name="Zwiers L.-H."/>
            <person name="Turgeon B."/>
            <person name="Goodwin S."/>
            <person name="Spatafora J."/>
            <person name="Crous P."/>
            <person name="Grigoriev I."/>
        </authorList>
    </citation>
    <scope>NUCLEOTIDE SEQUENCE</scope>
    <source>
        <strain evidence="2">CBS 110217</strain>
    </source>
</reference>
<evidence type="ECO:0000313" key="2">
    <source>
        <dbReference type="EMBL" id="KAF2033792.1"/>
    </source>
</evidence>
<gene>
    <name evidence="2" type="ORF">EK21DRAFT_31620</name>
</gene>
<comment type="caution">
    <text evidence="2">The sequence shown here is derived from an EMBL/GenBank/DDBJ whole genome shotgun (WGS) entry which is preliminary data.</text>
</comment>
<accession>A0A9P4HGW3</accession>
<evidence type="ECO:0000259" key="1">
    <source>
        <dbReference type="Pfam" id="PF11274"/>
    </source>
</evidence>
<feature type="non-terminal residue" evidence="2">
    <location>
        <position position="1"/>
    </location>
</feature>
<keyword evidence="3" id="KW-1185">Reference proteome</keyword>
<dbReference type="OrthoDB" id="6423603at2759"/>
<evidence type="ECO:0000313" key="3">
    <source>
        <dbReference type="Proteomes" id="UP000799777"/>
    </source>
</evidence>
<dbReference type="EMBL" id="ML978164">
    <property type="protein sequence ID" value="KAF2033792.1"/>
    <property type="molecule type" value="Genomic_DNA"/>
</dbReference>
<dbReference type="InterPro" id="IPR024500">
    <property type="entry name" value="DUF3074"/>
</dbReference>
<name>A0A9P4HGW3_9PLEO</name>
<proteinExistence type="predicted"/>
<organism evidence="2 3">
    <name type="scientific">Setomelanomma holmii</name>
    <dbReference type="NCBI Taxonomy" id="210430"/>
    <lineage>
        <taxon>Eukaryota</taxon>
        <taxon>Fungi</taxon>
        <taxon>Dikarya</taxon>
        <taxon>Ascomycota</taxon>
        <taxon>Pezizomycotina</taxon>
        <taxon>Dothideomycetes</taxon>
        <taxon>Pleosporomycetidae</taxon>
        <taxon>Pleosporales</taxon>
        <taxon>Pleosporineae</taxon>
        <taxon>Phaeosphaeriaceae</taxon>
        <taxon>Setomelanomma</taxon>
    </lineage>
</organism>
<dbReference type="PANTHER" id="PTHR40370">
    <property type="entry name" value="EXPRESSED PROTEIN"/>
    <property type="match status" value="1"/>
</dbReference>
<dbReference type="Proteomes" id="UP000799777">
    <property type="component" value="Unassembled WGS sequence"/>
</dbReference>
<sequence>RLYLDLQPLCIHELPQHGELARVHHKLDLNGPENEVTFKGFLDSVLSETYNIQWDDNTWSHHGTYPSEGNGIKVTMPAGSSTVSSQNIEVPVDVDQRIKGNGKSAWLARRSLHSAQHLNYQELNTVLAQDHCRVEGEYDPSIFDANELLKWKAEDLSKVLPLLNPEWKIDNVQMAIFQMFHEMPKVAGASILQDRVFHVVAITAHSTYTLDTQDPSTSHLQSYTLQLPINFDSLRDVEAITRASHIRPSSMIYEFKGHSTNSGGATDRQKQHTGNSLTEGIYVSVERLREAPTGPDAVQRWDMMTRSDAKGISKLAPWNTKKKETLDAIAKDVKYVLDYIGKQR</sequence>